<sequence>MKPLIAALLLALVAVPAMAGDVVDTSFVKTEGPHAFNVRDLVMMDRVSDPQLSPDGRYAAFGVRSTDYAANKGVNAVYVLDLGKDGQPVKVVDGSSARWSADGRSLYFVAPAKGVAQLWRVDLGGKGGLSLAKHAPAVQVSHSVLDLGGYKLSPDGKQVLLSYEVFTDCASLACTRQRVAAREKDKASGTLYTKLFVRHWDTWANGRRNQLFVASFDGKGQLAAEPTLLTRGIDGDVPSKPFGDESEFGFAPDGKRVYFDVRIAGTTEPWSTNFDVYSVPADGSALPKNLTAGNKAWDAFPVASPDGKTLYYLAMKTPGFEADRFAIMALDLASGTKHEVAPKWDRSPGSLSISADGKTLYATADDEGQHPLFAIDVANGEVSRLSGEGTVDGYSMAAGKLLLTRDDLKRPADVYTLDLRQASTDGSALKQVTHFNAASLKNAKVGDFEFFNFKGWNNETAQGYVVKPVDYQPGKTYPVAFIIHGGPQGAMSNGWSYRWNPQTYAGQGFAVVTVNFHGSTGYGQAFTDAISGDWGGKPLEDLKLGWKAALDKYRFLDGDRACALGASYGGYMTYWIAGVWNQPWKCLIDHDGVFDTRAMYYDTEELWFEEHENGGTPWEHPANYEKFNPVNHVKDWRVPMLVVHSADDFRIPITQGMGAFTALQRRGIPSEFLTFPDETHFVLKPHNSVQWHDTVNAWLKKWTAKDAPKAASH</sequence>
<dbReference type="InterPro" id="IPR011659">
    <property type="entry name" value="WD40"/>
</dbReference>
<feature type="domain" description="Peptidase S9 prolyl oligopeptidase catalytic" evidence="5">
    <location>
        <begin position="495"/>
        <end position="704"/>
    </location>
</feature>
<dbReference type="InterPro" id="IPR011042">
    <property type="entry name" value="6-blade_b-propeller_TolB-like"/>
</dbReference>
<dbReference type="Pfam" id="PF07676">
    <property type="entry name" value="PD40"/>
    <property type="match status" value="2"/>
</dbReference>
<dbReference type="Pfam" id="PF00326">
    <property type="entry name" value="Peptidase_S9"/>
    <property type="match status" value="1"/>
</dbReference>
<dbReference type="PANTHER" id="PTHR42776:SF13">
    <property type="entry name" value="DIPEPTIDYL-PEPTIDASE 5"/>
    <property type="match status" value="1"/>
</dbReference>
<keyword evidence="1 4" id="KW-0732">Signal</keyword>
<keyword evidence="3" id="KW-0720">Serine protease</keyword>
<evidence type="ECO:0000313" key="6">
    <source>
        <dbReference type="EMBL" id="MFC5579629.1"/>
    </source>
</evidence>
<keyword evidence="7" id="KW-1185">Reference proteome</keyword>
<reference evidence="7" key="1">
    <citation type="journal article" date="2019" name="Int. J. Syst. Evol. Microbiol.">
        <title>The Global Catalogue of Microorganisms (GCM) 10K type strain sequencing project: providing services to taxonomists for standard genome sequencing and annotation.</title>
        <authorList>
            <consortium name="The Broad Institute Genomics Platform"/>
            <consortium name="The Broad Institute Genome Sequencing Center for Infectious Disease"/>
            <person name="Wu L."/>
            <person name="Ma J."/>
        </authorList>
    </citation>
    <scope>NUCLEOTIDE SEQUENCE [LARGE SCALE GENOMIC DNA]</scope>
    <source>
        <strain evidence="7">CGMCC 1.13587</strain>
    </source>
</reference>
<dbReference type="SUPFAM" id="SSF82171">
    <property type="entry name" value="DPP6 N-terminal domain-like"/>
    <property type="match status" value="1"/>
</dbReference>
<evidence type="ECO:0000313" key="7">
    <source>
        <dbReference type="Proteomes" id="UP001596111"/>
    </source>
</evidence>
<evidence type="ECO:0000256" key="2">
    <source>
        <dbReference type="ARBA" id="ARBA00022801"/>
    </source>
</evidence>
<keyword evidence="2" id="KW-0378">Hydrolase</keyword>
<comment type="caution">
    <text evidence="6">The sequence shown here is derived from an EMBL/GenBank/DDBJ whole genome shotgun (WGS) entry which is preliminary data.</text>
</comment>
<dbReference type="SUPFAM" id="SSF53474">
    <property type="entry name" value="alpha/beta-Hydrolases"/>
    <property type="match status" value="1"/>
</dbReference>
<feature type="signal peptide" evidence="4">
    <location>
        <begin position="1"/>
        <end position="19"/>
    </location>
</feature>
<evidence type="ECO:0000256" key="4">
    <source>
        <dbReference type="SAM" id="SignalP"/>
    </source>
</evidence>
<keyword evidence="3" id="KW-0645">Protease</keyword>
<proteinExistence type="predicted"/>
<protein>
    <submittedName>
        <fullName evidence="6">Prolyl oligopeptidase family serine peptidase</fullName>
    </submittedName>
</protein>
<organism evidence="6 7">
    <name type="scientific">Rhodanobacter terrae</name>
    <dbReference type="NCBI Taxonomy" id="418647"/>
    <lineage>
        <taxon>Bacteria</taxon>
        <taxon>Pseudomonadati</taxon>
        <taxon>Pseudomonadota</taxon>
        <taxon>Gammaproteobacteria</taxon>
        <taxon>Lysobacterales</taxon>
        <taxon>Rhodanobacteraceae</taxon>
        <taxon>Rhodanobacter</taxon>
    </lineage>
</organism>
<feature type="chain" id="PRO_5045653499" evidence="4">
    <location>
        <begin position="20"/>
        <end position="713"/>
    </location>
</feature>
<dbReference type="InterPro" id="IPR001375">
    <property type="entry name" value="Peptidase_S9_cat"/>
</dbReference>
<dbReference type="Gene3D" id="2.120.10.30">
    <property type="entry name" value="TolB, C-terminal domain"/>
    <property type="match status" value="2"/>
</dbReference>
<gene>
    <name evidence="6" type="ORF">ACFPPB_00660</name>
</gene>
<dbReference type="EMBL" id="JBHSNG010000001">
    <property type="protein sequence ID" value="MFC5579629.1"/>
    <property type="molecule type" value="Genomic_DNA"/>
</dbReference>
<evidence type="ECO:0000256" key="3">
    <source>
        <dbReference type="ARBA" id="ARBA00022825"/>
    </source>
</evidence>
<dbReference type="InterPro" id="IPR029058">
    <property type="entry name" value="AB_hydrolase_fold"/>
</dbReference>
<dbReference type="RefSeq" id="WP_377323380.1">
    <property type="nucleotide sequence ID" value="NZ_JBHSNG010000001.1"/>
</dbReference>
<evidence type="ECO:0000259" key="5">
    <source>
        <dbReference type="Pfam" id="PF00326"/>
    </source>
</evidence>
<dbReference type="Gene3D" id="3.40.50.1820">
    <property type="entry name" value="alpha/beta hydrolase"/>
    <property type="match status" value="1"/>
</dbReference>
<evidence type="ECO:0000256" key="1">
    <source>
        <dbReference type="ARBA" id="ARBA00022729"/>
    </source>
</evidence>
<dbReference type="PANTHER" id="PTHR42776">
    <property type="entry name" value="SERINE PEPTIDASE S9 FAMILY MEMBER"/>
    <property type="match status" value="1"/>
</dbReference>
<name>A0ABW0ST22_9GAMM</name>
<dbReference type="Proteomes" id="UP001596111">
    <property type="component" value="Unassembled WGS sequence"/>
</dbReference>
<accession>A0ABW0ST22</accession>